<dbReference type="AlphaFoldDB" id="A0A0A2WEZ4"/>
<organism evidence="2 3">
    <name type="scientific">Lysobacter dokdonensis DS-58</name>
    <dbReference type="NCBI Taxonomy" id="1300345"/>
    <lineage>
        <taxon>Bacteria</taxon>
        <taxon>Pseudomonadati</taxon>
        <taxon>Pseudomonadota</taxon>
        <taxon>Gammaproteobacteria</taxon>
        <taxon>Lysobacterales</taxon>
        <taxon>Lysobacteraceae</taxon>
        <taxon>Noviluteimonas</taxon>
    </lineage>
</organism>
<protein>
    <recommendedName>
        <fullName evidence="4">Lipoprotein</fullName>
    </recommendedName>
</protein>
<dbReference type="Proteomes" id="UP000030518">
    <property type="component" value="Unassembled WGS sequence"/>
</dbReference>
<dbReference type="EMBL" id="JRKJ01000016">
    <property type="protein sequence ID" value="KGQ18771.1"/>
    <property type="molecule type" value="Genomic_DNA"/>
</dbReference>
<accession>A0A0A2WEZ4</accession>
<feature type="chain" id="PRO_5001996465" description="Lipoprotein" evidence="1">
    <location>
        <begin position="23"/>
        <end position="295"/>
    </location>
</feature>
<proteinExistence type="predicted"/>
<dbReference type="RefSeq" id="WP_152599984.1">
    <property type="nucleotide sequence ID" value="NZ_JRKJ01000016.1"/>
</dbReference>
<dbReference type="PROSITE" id="PS51257">
    <property type="entry name" value="PROKAR_LIPOPROTEIN"/>
    <property type="match status" value="1"/>
</dbReference>
<sequence>MRYRLCVSMTLVALAACSKAPADDPAPWIEPSNPLLAGSVQCFEATESAGGPHYNLRLRAGGYTLVRESAAAGRLGEQYGTWQPSMDTVAFGDQFADVGQMPKISRAWRRDAAGRLQGTLDAPPLVFSPVDCAPPVASAYETPMATLQVPAGTEVTFREDTRDFGRGEPGMYVSIDGPANTFVLVFSVIYAPAGAAPMDLRGEAADATPFGDGVSFTTDRIEIDGVPAARYEKEGQVMGVNLRSVAWAMEHNGCQVSITLNATGDIAPAMFESMVAATEAMRWKKDYRCVRPAAS</sequence>
<comment type="caution">
    <text evidence="2">The sequence shown here is derived from an EMBL/GenBank/DDBJ whole genome shotgun (WGS) entry which is preliminary data.</text>
</comment>
<gene>
    <name evidence="2" type="ORF">LF41_304</name>
</gene>
<feature type="signal peptide" evidence="1">
    <location>
        <begin position="1"/>
        <end position="22"/>
    </location>
</feature>
<dbReference type="PATRIC" id="fig|1300345.3.peg.1980"/>
<evidence type="ECO:0008006" key="4">
    <source>
        <dbReference type="Google" id="ProtNLM"/>
    </source>
</evidence>
<evidence type="ECO:0000313" key="3">
    <source>
        <dbReference type="Proteomes" id="UP000030518"/>
    </source>
</evidence>
<keyword evidence="3" id="KW-1185">Reference proteome</keyword>
<name>A0A0A2WEZ4_9GAMM</name>
<evidence type="ECO:0000256" key="1">
    <source>
        <dbReference type="SAM" id="SignalP"/>
    </source>
</evidence>
<reference evidence="2 3" key="1">
    <citation type="submission" date="2014-09" db="EMBL/GenBank/DDBJ databases">
        <title>Genome sequences of Lysobacter dokdonensis DS-58.</title>
        <authorList>
            <person name="Kim J.F."/>
            <person name="Kwak M.-J."/>
        </authorList>
    </citation>
    <scope>NUCLEOTIDE SEQUENCE [LARGE SCALE GENOMIC DNA]</scope>
    <source>
        <strain evidence="2 3">DS-58</strain>
    </source>
</reference>
<evidence type="ECO:0000313" key="2">
    <source>
        <dbReference type="EMBL" id="KGQ18771.1"/>
    </source>
</evidence>
<keyword evidence="1" id="KW-0732">Signal</keyword>